<evidence type="ECO:0000256" key="4">
    <source>
        <dbReference type="ARBA" id="ARBA00022801"/>
    </source>
</evidence>
<dbReference type="Pfam" id="PF24179">
    <property type="entry name" value="NTE_Ploop"/>
    <property type="match status" value="1"/>
</dbReference>
<evidence type="ECO:0000256" key="10">
    <source>
        <dbReference type="SAM" id="MobiDB-lite"/>
    </source>
</evidence>
<accession>A0AAD7UBV8</accession>
<keyword evidence="8" id="KW-0472">Membrane</keyword>
<dbReference type="InterPro" id="IPR014710">
    <property type="entry name" value="RmlC-like_jellyroll"/>
</dbReference>
<dbReference type="Pfam" id="PF00027">
    <property type="entry name" value="cNMP_binding"/>
    <property type="match status" value="1"/>
</dbReference>
<dbReference type="Gene3D" id="2.60.120.10">
    <property type="entry name" value="Jelly Rolls"/>
    <property type="match status" value="2"/>
</dbReference>
<dbReference type="GO" id="GO:0016020">
    <property type="term" value="C:membrane"/>
    <property type="evidence" value="ECO:0007669"/>
    <property type="project" value="UniProtKB-SubCell"/>
</dbReference>
<dbReference type="GO" id="GO:0016042">
    <property type="term" value="P:lipid catabolic process"/>
    <property type="evidence" value="ECO:0007669"/>
    <property type="project" value="UniProtKB-UniRule"/>
</dbReference>
<feature type="region of interest" description="Disordered" evidence="10">
    <location>
        <begin position="28"/>
        <end position="75"/>
    </location>
</feature>
<reference evidence="14" key="1">
    <citation type="submission" date="2023-01" db="EMBL/GenBank/DDBJ databases">
        <title>Metagenome sequencing of chrysophaentin producing Chrysophaeum taylorii.</title>
        <authorList>
            <person name="Davison J."/>
            <person name="Bewley C."/>
        </authorList>
    </citation>
    <scope>NUCLEOTIDE SEQUENCE</scope>
    <source>
        <strain evidence="14">NIES-1699</strain>
    </source>
</reference>
<dbReference type="Pfam" id="PF01734">
    <property type="entry name" value="Patatin"/>
    <property type="match status" value="1"/>
</dbReference>
<keyword evidence="6" id="KW-1133">Transmembrane helix</keyword>
<protein>
    <recommendedName>
        <fullName evidence="16">Patatin</fullName>
    </recommendedName>
</protein>
<feature type="region of interest" description="Disordered" evidence="10">
    <location>
        <begin position="337"/>
        <end position="356"/>
    </location>
</feature>
<dbReference type="InterPro" id="IPR018488">
    <property type="entry name" value="cNMP-bd_CS"/>
</dbReference>
<evidence type="ECO:0000259" key="13">
    <source>
        <dbReference type="PROSITE" id="PS51635"/>
    </source>
</evidence>
<dbReference type="InterPro" id="IPR002641">
    <property type="entry name" value="PNPLA_dom"/>
</dbReference>
<keyword evidence="7 9" id="KW-0443">Lipid metabolism</keyword>
<dbReference type="PROSITE" id="PS01295">
    <property type="entry name" value="ISPD"/>
    <property type="match status" value="1"/>
</dbReference>
<gene>
    <name evidence="14" type="ORF">CTAYLR_007827</name>
</gene>
<dbReference type="AlphaFoldDB" id="A0AAD7UBV8"/>
<dbReference type="InterPro" id="IPR016035">
    <property type="entry name" value="Acyl_Trfase/lysoPLipase"/>
</dbReference>
<keyword evidence="5 9" id="KW-0442">Lipid degradation</keyword>
<feature type="region of interest" description="Disordered" evidence="10">
    <location>
        <begin position="1017"/>
        <end position="1060"/>
    </location>
</feature>
<evidence type="ECO:0000313" key="14">
    <source>
        <dbReference type="EMBL" id="KAJ8601102.1"/>
    </source>
</evidence>
<proteinExistence type="inferred from homology"/>
<dbReference type="InterPro" id="IPR000595">
    <property type="entry name" value="cNMP-bd_dom"/>
</dbReference>
<keyword evidence="4 9" id="KW-0378">Hydrolase</keyword>
<name>A0AAD7UBV8_9STRA</name>
<dbReference type="InterPro" id="IPR018294">
    <property type="entry name" value="ISPD_synthase_CS"/>
</dbReference>
<evidence type="ECO:0000256" key="1">
    <source>
        <dbReference type="ARBA" id="ARBA00004370"/>
    </source>
</evidence>
<feature type="domain" description="PNPLA" evidence="13">
    <location>
        <begin position="687"/>
        <end position="862"/>
    </location>
</feature>
<evidence type="ECO:0000256" key="5">
    <source>
        <dbReference type="ARBA" id="ARBA00022963"/>
    </source>
</evidence>
<keyword evidence="3" id="KW-0812">Transmembrane</keyword>
<feature type="short sequence motif" description="GXGXXG" evidence="9">
    <location>
        <begin position="691"/>
        <end position="696"/>
    </location>
</feature>
<feature type="compositionally biased region" description="Basic residues" evidence="10">
    <location>
        <begin position="1040"/>
        <end position="1056"/>
    </location>
</feature>
<evidence type="ECO:0000256" key="9">
    <source>
        <dbReference type="PROSITE-ProRule" id="PRU01161"/>
    </source>
</evidence>
<dbReference type="GO" id="GO:0004622">
    <property type="term" value="F:phosphatidylcholine lysophospholipase activity"/>
    <property type="evidence" value="ECO:0007669"/>
    <property type="project" value="UniProtKB-ARBA"/>
</dbReference>
<dbReference type="EMBL" id="JAQMWT010000453">
    <property type="protein sequence ID" value="KAJ8601102.1"/>
    <property type="molecule type" value="Genomic_DNA"/>
</dbReference>
<feature type="domain" description="Cyclic nucleotide-binding" evidence="12">
    <location>
        <begin position="103"/>
        <end position="207"/>
    </location>
</feature>
<feature type="active site" description="Nucleophile" evidence="9">
    <location>
        <position position="720"/>
    </location>
</feature>
<evidence type="ECO:0000256" key="7">
    <source>
        <dbReference type="ARBA" id="ARBA00023098"/>
    </source>
</evidence>
<dbReference type="Gene3D" id="3.40.1090.10">
    <property type="entry name" value="Cytosolic phospholipase A2 catalytic domain"/>
    <property type="match status" value="2"/>
</dbReference>
<dbReference type="InterPro" id="IPR050301">
    <property type="entry name" value="NTE"/>
</dbReference>
<feature type="short sequence motif" description="GXSXG" evidence="9">
    <location>
        <begin position="718"/>
        <end position="722"/>
    </location>
</feature>
<feature type="chain" id="PRO_5042209396" description="Patatin" evidence="11">
    <location>
        <begin position="21"/>
        <end position="1101"/>
    </location>
</feature>
<keyword evidence="15" id="KW-1185">Reference proteome</keyword>
<feature type="compositionally biased region" description="Acidic residues" evidence="10">
    <location>
        <begin position="40"/>
        <end position="58"/>
    </location>
</feature>
<dbReference type="SUPFAM" id="SSF51206">
    <property type="entry name" value="cAMP-binding domain-like"/>
    <property type="match status" value="1"/>
</dbReference>
<dbReference type="PROSITE" id="PS00888">
    <property type="entry name" value="CNMP_BINDING_1"/>
    <property type="match status" value="1"/>
</dbReference>
<evidence type="ECO:0000256" key="2">
    <source>
        <dbReference type="ARBA" id="ARBA00006636"/>
    </source>
</evidence>
<feature type="active site" description="Proton acceptor" evidence="9">
    <location>
        <position position="849"/>
    </location>
</feature>
<comment type="caution">
    <text evidence="9">Lacks conserved residue(s) required for the propagation of feature annotation.</text>
</comment>
<evidence type="ECO:0000313" key="15">
    <source>
        <dbReference type="Proteomes" id="UP001230188"/>
    </source>
</evidence>
<dbReference type="Proteomes" id="UP001230188">
    <property type="component" value="Unassembled WGS sequence"/>
</dbReference>
<dbReference type="InterPro" id="IPR018490">
    <property type="entry name" value="cNMP-bd_dom_sf"/>
</dbReference>
<evidence type="ECO:0000259" key="12">
    <source>
        <dbReference type="PROSITE" id="PS50042"/>
    </source>
</evidence>
<dbReference type="PROSITE" id="PS50042">
    <property type="entry name" value="CNMP_BINDING_3"/>
    <property type="match status" value="1"/>
</dbReference>
<evidence type="ECO:0000256" key="8">
    <source>
        <dbReference type="ARBA" id="ARBA00023136"/>
    </source>
</evidence>
<dbReference type="PANTHER" id="PTHR14226">
    <property type="entry name" value="NEUROPATHY TARGET ESTERASE/SWISS CHEESE D.MELANOGASTER"/>
    <property type="match status" value="1"/>
</dbReference>
<evidence type="ECO:0000256" key="6">
    <source>
        <dbReference type="ARBA" id="ARBA00022989"/>
    </source>
</evidence>
<dbReference type="PROSITE" id="PS51635">
    <property type="entry name" value="PNPLA"/>
    <property type="match status" value="1"/>
</dbReference>
<comment type="subcellular location">
    <subcellularLocation>
        <location evidence="1">Membrane</location>
    </subcellularLocation>
</comment>
<dbReference type="InterPro" id="IPR056556">
    <property type="entry name" value="NTE1_P-loop_dom"/>
</dbReference>
<dbReference type="GO" id="GO:0008299">
    <property type="term" value="P:isoprenoid biosynthetic process"/>
    <property type="evidence" value="ECO:0007669"/>
    <property type="project" value="InterPro"/>
</dbReference>
<comment type="similarity">
    <text evidence="2">Belongs to the NTE family.</text>
</comment>
<comment type="caution">
    <text evidence="14">The sequence shown here is derived from an EMBL/GenBank/DDBJ whole genome shotgun (WGS) entry which is preliminary data.</text>
</comment>
<organism evidence="14 15">
    <name type="scientific">Chrysophaeum taylorii</name>
    <dbReference type="NCBI Taxonomy" id="2483200"/>
    <lineage>
        <taxon>Eukaryota</taxon>
        <taxon>Sar</taxon>
        <taxon>Stramenopiles</taxon>
        <taxon>Ochrophyta</taxon>
        <taxon>Pelagophyceae</taxon>
        <taxon>Pelagomonadales</taxon>
        <taxon>Pelagomonadaceae</taxon>
        <taxon>Chrysophaeum</taxon>
    </lineage>
</organism>
<dbReference type="PANTHER" id="PTHR14226:SF29">
    <property type="entry name" value="NEUROPATHY TARGET ESTERASE SWS"/>
    <property type="match status" value="1"/>
</dbReference>
<feature type="signal peptide" evidence="11">
    <location>
        <begin position="1"/>
        <end position="20"/>
    </location>
</feature>
<evidence type="ECO:0000256" key="11">
    <source>
        <dbReference type="SAM" id="SignalP"/>
    </source>
</evidence>
<evidence type="ECO:0008006" key="16">
    <source>
        <dbReference type="Google" id="ProtNLM"/>
    </source>
</evidence>
<sequence length="1101" mass="117357">MPSSSSGSRLLLSLGAVAAAAVVLVSHVGRFEPSSSPPDRDDDDDVEEEESEEEETEELLPPAAPAFGERREKTERPGVTRLWPVDEGEAARWLAATQLGFMLGDDDDDEWRREVARRVAWLGVDRGSSVIERGERADSLLVVVVGAVELYAEEEEESSSSPLQQVGLGIDDSEVAERLEGTLGPFEALGKLSVVVAASAVSQARSSKHRVAAATSGTVVARLKASDLRALSVVRPSALLSYARRCVARLHRVARFANAELVPQSSSSSSFGAEGDVAPFAFFLHRSSAAAAVAAPAAEGLDDHLGAGRRRGGRRLGLRRDPPAVVGGFAFLDDAPPGEDIPNTTTTTTTTSSPGLVSFGDEDFDLGIQNGARREVLAEALMAVVARIEVDVRAFSDAGMARRWLHAGAVLLERGAPTPRHFYVVISGRVQVAATGREFAEWREVGRGGTVGLAGVASGAAAISASARCARDTEVVAVPTRALRHGAAIWLQKLASLPAGTKTRRTVSTVAVLGVDGPGNRAARSVAALLAAGLEQELGGPVCRASREDARLGRGDATYLRRLASSWLAEREERYEVVVLECGEGGFWTRFATSQADAVVVVADAEASTAVRPRATERDAVWRRSDANVLVVLVHDAARVRPGTSRRWLARRHPSRDGSIKLVHVKRRDQADHARLARVVAGRAKGLVLGGGGGRGLAHLGVLRAFHAHNLVPDVVAGCSQGAFMAAAYALPARDDDRLDAVKRAAARLANHLSNPLAVAAELTFVPFLALFDGRGFSRAVRDALATAAPIGDVEDAWLPFFCVATNLTTQSTEVRRAGPLALAVRASMSVAELLPPCRDPATGHLLADGCYVSNLPVVEMKREFSPGLVVGVSVVDSAPTELEDVVPYDPDGVSGAWLLAVKLRDALLRLFFRFPRANVPSVSKVRGVLQYLRNKAQLREALDSRVMDFFLEIHPVSAYSPAASYCRLDAIADLAQAYAAPRISDWKKYNSKPPKHPRISSTSSLPALHASHLDLASSDDTDSTSSSHDPGGDDDDTNHHHHHLLQEVKKKKKKKSSSDLSLVVVDHPVAVMVPPPASSPQVAVSASSLVLGRMNSYLSW</sequence>
<keyword evidence="11" id="KW-0732">Signal</keyword>
<evidence type="ECO:0000256" key="3">
    <source>
        <dbReference type="ARBA" id="ARBA00022692"/>
    </source>
</evidence>
<dbReference type="SUPFAM" id="SSF52151">
    <property type="entry name" value="FabD/lysophospholipase-like"/>
    <property type="match status" value="1"/>
</dbReference>